<dbReference type="EMBL" id="JAQQWI010000003">
    <property type="protein sequence ID" value="KAK8037124.1"/>
    <property type="molecule type" value="Genomic_DNA"/>
</dbReference>
<proteinExistence type="predicted"/>
<evidence type="ECO:0000313" key="2">
    <source>
        <dbReference type="Proteomes" id="UP001396898"/>
    </source>
</evidence>
<accession>A0ABR1SS30</accession>
<comment type="caution">
    <text evidence="1">The sequence shown here is derived from an EMBL/GenBank/DDBJ whole genome shotgun (WGS) entry which is preliminary data.</text>
</comment>
<sequence length="170" mass="19509">MRANKSTYRELAPLVHESAVLRVQSPVPSPTLRDRRRVARRIGVAAKSTLRFERLRRLVLVVDMEDHAHWDGWLDFFGAVLARAQHLEHLTVDWALTAPAIHPSARGELEAKQDKEKEGEFLDMLCGLAGLQALRFYGQVPEGWIERIKQVSDTQVKSYSFRWWGRPGLN</sequence>
<dbReference type="Proteomes" id="UP001396898">
    <property type="component" value="Unassembled WGS sequence"/>
</dbReference>
<keyword evidence="2" id="KW-1185">Reference proteome</keyword>
<reference evidence="1 2" key="1">
    <citation type="submission" date="2023-01" db="EMBL/GenBank/DDBJ databases">
        <title>Analysis of 21 Apiospora genomes using comparative genomics revels a genus with tremendous synthesis potential of carbohydrate active enzymes and secondary metabolites.</title>
        <authorList>
            <person name="Sorensen T."/>
        </authorList>
    </citation>
    <scope>NUCLEOTIDE SEQUENCE [LARGE SCALE GENOMIC DNA]</scope>
    <source>
        <strain evidence="1 2">CBS 20057</strain>
    </source>
</reference>
<name>A0ABR1SS30_9PEZI</name>
<organism evidence="1 2">
    <name type="scientific">Apiospora marii</name>
    <dbReference type="NCBI Taxonomy" id="335849"/>
    <lineage>
        <taxon>Eukaryota</taxon>
        <taxon>Fungi</taxon>
        <taxon>Dikarya</taxon>
        <taxon>Ascomycota</taxon>
        <taxon>Pezizomycotina</taxon>
        <taxon>Sordariomycetes</taxon>
        <taxon>Xylariomycetidae</taxon>
        <taxon>Amphisphaeriales</taxon>
        <taxon>Apiosporaceae</taxon>
        <taxon>Apiospora</taxon>
    </lineage>
</organism>
<gene>
    <name evidence="1" type="ORF">PG991_001438</name>
</gene>
<evidence type="ECO:0000313" key="1">
    <source>
        <dbReference type="EMBL" id="KAK8037124.1"/>
    </source>
</evidence>
<protein>
    <submittedName>
        <fullName evidence="1">Uncharacterized protein</fullName>
    </submittedName>
</protein>